<organism evidence="11 12">
    <name type="scientific">Patiria miniata</name>
    <name type="common">Bat star</name>
    <name type="synonym">Asterina miniata</name>
    <dbReference type="NCBI Taxonomy" id="46514"/>
    <lineage>
        <taxon>Eukaryota</taxon>
        <taxon>Metazoa</taxon>
        <taxon>Echinodermata</taxon>
        <taxon>Eleutherozoa</taxon>
        <taxon>Asterozoa</taxon>
        <taxon>Asteroidea</taxon>
        <taxon>Valvatacea</taxon>
        <taxon>Valvatida</taxon>
        <taxon>Asterinidae</taxon>
        <taxon>Patiria</taxon>
    </lineage>
</organism>
<dbReference type="GO" id="GO:0005786">
    <property type="term" value="C:signal recognition particle, endoplasmic reticulum targeting"/>
    <property type="evidence" value="ECO:0007669"/>
    <property type="project" value="UniProtKB-KW"/>
</dbReference>
<keyword evidence="12" id="KW-1185">Reference proteome</keyword>
<protein>
    <recommendedName>
        <fullName evidence="13">Signal recognition particle 19 kDa protein</fullName>
    </recommendedName>
</protein>
<keyword evidence="7" id="KW-0539">Nucleus</keyword>
<comment type="subcellular location">
    <subcellularLocation>
        <location evidence="1">Cytoplasm</location>
    </subcellularLocation>
    <subcellularLocation>
        <location evidence="2">Nucleus</location>
        <location evidence="2">Nucleolus</location>
    </subcellularLocation>
</comment>
<keyword evidence="5" id="KW-0694">RNA-binding</keyword>
<dbReference type="CTD" id="6728"/>
<dbReference type="Proteomes" id="UP000887568">
    <property type="component" value="Unplaced"/>
</dbReference>
<dbReference type="GO" id="GO:0008312">
    <property type="term" value="F:7S RNA binding"/>
    <property type="evidence" value="ECO:0007669"/>
    <property type="project" value="InterPro"/>
</dbReference>
<dbReference type="InterPro" id="IPR002778">
    <property type="entry name" value="Signal_recog_particle_SRP19"/>
</dbReference>
<evidence type="ECO:0000256" key="10">
    <source>
        <dbReference type="SAM" id="MobiDB-lite"/>
    </source>
</evidence>
<keyword evidence="4" id="KW-0963">Cytoplasm</keyword>
<dbReference type="RefSeq" id="XP_038045624.1">
    <property type="nucleotide sequence ID" value="XM_038189696.1"/>
</dbReference>
<keyword evidence="6" id="KW-0733">Signal recognition particle</keyword>
<name>A0A913Z150_PATMI</name>
<feature type="region of interest" description="Disordered" evidence="10">
    <location>
        <begin position="117"/>
        <end position="146"/>
    </location>
</feature>
<evidence type="ECO:0000256" key="3">
    <source>
        <dbReference type="ARBA" id="ARBA00008910"/>
    </source>
</evidence>
<evidence type="ECO:0008006" key="13">
    <source>
        <dbReference type="Google" id="ProtNLM"/>
    </source>
</evidence>
<dbReference type="GO" id="GO:0005730">
    <property type="term" value="C:nucleolus"/>
    <property type="evidence" value="ECO:0007669"/>
    <property type="project" value="UniProtKB-SubCell"/>
</dbReference>
<dbReference type="FunFam" id="3.30.56.30:FF:000002">
    <property type="entry name" value="Signal recognition particle 19kDa"/>
    <property type="match status" value="1"/>
</dbReference>
<evidence type="ECO:0000256" key="8">
    <source>
        <dbReference type="ARBA" id="ARBA00023274"/>
    </source>
</evidence>
<evidence type="ECO:0000256" key="9">
    <source>
        <dbReference type="ARBA" id="ARBA00045518"/>
    </source>
</evidence>
<dbReference type="AlphaFoldDB" id="A0A913Z150"/>
<accession>A0A913Z150</accession>
<evidence type="ECO:0000313" key="11">
    <source>
        <dbReference type="EnsemblMetazoa" id="XP_038045624.1"/>
    </source>
</evidence>
<evidence type="ECO:0000256" key="2">
    <source>
        <dbReference type="ARBA" id="ARBA00004604"/>
    </source>
</evidence>
<evidence type="ECO:0000313" key="12">
    <source>
        <dbReference type="Proteomes" id="UP000887568"/>
    </source>
</evidence>
<evidence type="ECO:0000256" key="6">
    <source>
        <dbReference type="ARBA" id="ARBA00023135"/>
    </source>
</evidence>
<evidence type="ECO:0000256" key="5">
    <source>
        <dbReference type="ARBA" id="ARBA00022884"/>
    </source>
</evidence>
<dbReference type="Pfam" id="PF01922">
    <property type="entry name" value="SRP19"/>
    <property type="match status" value="1"/>
</dbReference>
<sequence length="146" mass="16486">MAHFSENQNPAQRERWICIYPAYINSKKTLPEGRKIPKSKAIDNPTANEIKDICSAAGLQVALEAGKCYPRDLNRDPLYRGRVRVQLKNEDNTPFKEEFPSRKALLLYVSEMIPKLKTRQQKQGGGGESSAAAGQDKGKKKKNKKR</sequence>
<dbReference type="OrthoDB" id="2190947at2759"/>
<dbReference type="InterPro" id="IPR036521">
    <property type="entry name" value="SRP19-like_sf"/>
</dbReference>
<dbReference type="EnsemblMetazoa" id="XM_038189696.1">
    <property type="protein sequence ID" value="XP_038045624.1"/>
    <property type="gene ID" value="LOC119720139"/>
</dbReference>
<evidence type="ECO:0000256" key="1">
    <source>
        <dbReference type="ARBA" id="ARBA00004496"/>
    </source>
</evidence>
<dbReference type="Gene3D" id="3.30.56.30">
    <property type="entry name" value="Signal recognition particle, SRP19-like subunit"/>
    <property type="match status" value="1"/>
</dbReference>
<dbReference type="OMA" id="QMERWIC"/>
<comment type="function">
    <text evidence="9">Component of the signal recognition particle (SRP) complex, a ribonucleoprotein complex that mediates the cotranslational targeting of secretory and membrane proteins to the endoplasmic reticulum (ER). Binds directly to 7SL RNA. Mediates binding of SRP54 to the SRP complex.</text>
</comment>
<dbReference type="SUPFAM" id="SSF69695">
    <property type="entry name" value="SRP19"/>
    <property type="match status" value="1"/>
</dbReference>
<reference evidence="11" key="1">
    <citation type="submission" date="2022-11" db="UniProtKB">
        <authorList>
            <consortium name="EnsemblMetazoa"/>
        </authorList>
    </citation>
    <scope>IDENTIFICATION</scope>
</reference>
<evidence type="ECO:0000256" key="7">
    <source>
        <dbReference type="ARBA" id="ARBA00023242"/>
    </source>
</evidence>
<dbReference type="PANTHER" id="PTHR17453:SF0">
    <property type="entry name" value="SIGNAL RECOGNITION PARTICLE 19 KDA PROTEIN"/>
    <property type="match status" value="1"/>
</dbReference>
<keyword evidence="8" id="KW-0687">Ribonucleoprotein</keyword>
<evidence type="ECO:0000256" key="4">
    <source>
        <dbReference type="ARBA" id="ARBA00022490"/>
    </source>
</evidence>
<proteinExistence type="inferred from homology"/>
<comment type="similarity">
    <text evidence="3">Belongs to the SRP19 family.</text>
</comment>
<dbReference type="PANTHER" id="PTHR17453">
    <property type="entry name" value="SIGNAL RECOGNITION PARTICLE 19 KD PROTEIN"/>
    <property type="match status" value="1"/>
</dbReference>
<dbReference type="GeneID" id="119720139"/>
<dbReference type="GO" id="GO:0006617">
    <property type="term" value="P:SRP-dependent cotranslational protein targeting to membrane, signal sequence recognition"/>
    <property type="evidence" value="ECO:0007669"/>
    <property type="project" value="TreeGrafter"/>
</dbReference>